<protein>
    <submittedName>
        <fullName evidence="1">Uncharacterized protein</fullName>
    </submittedName>
</protein>
<reference evidence="1 2" key="1">
    <citation type="submission" date="2020-10" db="EMBL/GenBank/DDBJ databases">
        <authorList>
            <person name="Peeters C."/>
        </authorList>
    </citation>
    <scope>NUCLEOTIDE SEQUENCE [LARGE SCALE GENOMIC DNA]</scope>
    <source>
        <strain evidence="1 2">LMG 28140</strain>
    </source>
</reference>
<keyword evidence="2" id="KW-1185">Reference proteome</keyword>
<dbReference type="EMBL" id="CAJHCP010000015">
    <property type="protein sequence ID" value="CAD6556260.1"/>
    <property type="molecule type" value="Genomic_DNA"/>
</dbReference>
<proteinExistence type="predicted"/>
<gene>
    <name evidence="1" type="ORF">LMG28140_05853</name>
</gene>
<comment type="caution">
    <text evidence="1">The sequence shown here is derived from an EMBL/GenBank/DDBJ whole genome shotgun (WGS) entry which is preliminary data.</text>
</comment>
<name>A0ABM8P4I2_9BURK</name>
<evidence type="ECO:0000313" key="1">
    <source>
        <dbReference type="EMBL" id="CAD6556260.1"/>
    </source>
</evidence>
<organism evidence="1 2">
    <name type="scientific">Paraburkholderia metrosideri</name>
    <dbReference type="NCBI Taxonomy" id="580937"/>
    <lineage>
        <taxon>Bacteria</taxon>
        <taxon>Pseudomonadati</taxon>
        <taxon>Pseudomonadota</taxon>
        <taxon>Betaproteobacteria</taxon>
        <taxon>Burkholderiales</taxon>
        <taxon>Burkholderiaceae</taxon>
        <taxon>Paraburkholderia</taxon>
    </lineage>
</organism>
<sequence length="91" mass="9912">MEHPATRRFTHEAQMRGAQCVLALCCECRRPCDTLARRTAQMAARICAPPLQPSKTTARVSGGALPMAQRFFTPSGITPLTRVVWVGSAGR</sequence>
<dbReference type="Proteomes" id="UP000598032">
    <property type="component" value="Unassembled WGS sequence"/>
</dbReference>
<accession>A0ABM8P4I2</accession>
<evidence type="ECO:0000313" key="2">
    <source>
        <dbReference type="Proteomes" id="UP000598032"/>
    </source>
</evidence>